<dbReference type="Pfam" id="PF05065">
    <property type="entry name" value="Phage_capsid"/>
    <property type="match status" value="1"/>
</dbReference>
<dbReference type="SUPFAM" id="SSF56563">
    <property type="entry name" value="Major capsid protein gp5"/>
    <property type="match status" value="1"/>
</dbReference>
<feature type="domain" description="Phage capsid-like C-terminal" evidence="2">
    <location>
        <begin position="25"/>
        <end position="128"/>
    </location>
</feature>
<protein>
    <submittedName>
        <fullName evidence="3">Phage major capsid protein</fullName>
    </submittedName>
</protein>
<dbReference type="NCBIfam" id="TIGR01554">
    <property type="entry name" value="major_cap_HK97"/>
    <property type="match status" value="1"/>
</dbReference>
<name>A0ABW9ZD01_9HYPH</name>
<proteinExistence type="predicted"/>
<accession>A0ABW9ZD01</accession>
<dbReference type="InterPro" id="IPR054612">
    <property type="entry name" value="Phage_capsid-like_C"/>
</dbReference>
<evidence type="ECO:0000256" key="1">
    <source>
        <dbReference type="ARBA" id="ARBA00004328"/>
    </source>
</evidence>
<evidence type="ECO:0000313" key="4">
    <source>
        <dbReference type="Proteomes" id="UP000541347"/>
    </source>
</evidence>
<evidence type="ECO:0000259" key="2">
    <source>
        <dbReference type="Pfam" id="PF05065"/>
    </source>
</evidence>
<dbReference type="Proteomes" id="UP000541347">
    <property type="component" value="Unassembled WGS sequence"/>
</dbReference>
<evidence type="ECO:0000313" key="3">
    <source>
        <dbReference type="EMBL" id="NBN62386.1"/>
    </source>
</evidence>
<organism evidence="3 4">
    <name type="scientific">Pannonibacter tanglangensis</name>
    <dbReference type="NCBI Taxonomy" id="2750084"/>
    <lineage>
        <taxon>Bacteria</taxon>
        <taxon>Pseudomonadati</taxon>
        <taxon>Pseudomonadota</taxon>
        <taxon>Alphaproteobacteria</taxon>
        <taxon>Hyphomicrobiales</taxon>
        <taxon>Stappiaceae</taxon>
        <taxon>Pannonibacter</taxon>
    </lineage>
</organism>
<keyword evidence="4" id="KW-1185">Reference proteome</keyword>
<dbReference type="InterPro" id="IPR024455">
    <property type="entry name" value="Phage_capsid"/>
</dbReference>
<reference evidence="3 4" key="1">
    <citation type="submission" date="2020-01" db="EMBL/GenBank/DDBJ databases">
        <authorList>
            <person name="Peng S.Y."/>
            <person name="Li J."/>
            <person name="Wang M."/>
            <person name="Wang L."/>
            <person name="Wang C.Q."/>
            <person name="Wang J.R."/>
        </authorList>
    </citation>
    <scope>NUCLEOTIDE SEQUENCE [LARGE SCALE GENOMIC DNA]</scope>
    <source>
        <strain evidence="3 4">XCT-34</strain>
    </source>
</reference>
<gene>
    <name evidence="3" type="ORF">GWI71_01710</name>
</gene>
<sequence length="179" mass="19805">MGSEADSGFKVHAVMADQLNIQLKFASPDRSTASVIYKRPFSYSGPCIGRLAETAACPATSTLQTAELSSPPTELYVTLMAIKQLLEYFITDVESWLVQELIDAFSAKETGDFISGSGNVSPRGFILYLAGEQHACCQQRRHQPDRDRRKLRCDELGQLPVRAGSRPSRPLPQLRQLTD</sequence>
<dbReference type="EMBL" id="JAABLP010000001">
    <property type="protein sequence ID" value="NBN62386.1"/>
    <property type="molecule type" value="Genomic_DNA"/>
</dbReference>
<comment type="caution">
    <text evidence="3">The sequence shown here is derived from an EMBL/GenBank/DDBJ whole genome shotgun (WGS) entry which is preliminary data.</text>
</comment>
<comment type="subcellular location">
    <subcellularLocation>
        <location evidence="1">Virion</location>
    </subcellularLocation>
</comment>